<proteinExistence type="predicted"/>
<organism evidence="2">
    <name type="scientific">uncultured Cytophagales bacterium</name>
    <dbReference type="NCBI Taxonomy" id="158755"/>
    <lineage>
        <taxon>Bacteria</taxon>
        <taxon>Pseudomonadati</taxon>
        <taxon>Bacteroidota</taxon>
        <taxon>Sphingobacteriia</taxon>
        <taxon>Sphingobacteriales</taxon>
        <taxon>environmental samples</taxon>
    </lineage>
</organism>
<dbReference type="EMBL" id="CADCTQ010000063">
    <property type="protein sequence ID" value="CAA9225994.1"/>
    <property type="molecule type" value="Genomic_DNA"/>
</dbReference>
<feature type="non-terminal residue" evidence="2">
    <location>
        <position position="53"/>
    </location>
</feature>
<reference evidence="2" key="1">
    <citation type="submission" date="2020-02" db="EMBL/GenBank/DDBJ databases">
        <authorList>
            <person name="Meier V. D."/>
        </authorList>
    </citation>
    <scope>NUCLEOTIDE SEQUENCE</scope>
    <source>
        <strain evidence="2">AVDCRST_MAG56</strain>
    </source>
</reference>
<dbReference type="AlphaFoldDB" id="A0A6J4HIQ7"/>
<feature type="compositionally biased region" description="Basic residues" evidence="1">
    <location>
        <begin position="35"/>
        <end position="46"/>
    </location>
</feature>
<feature type="non-terminal residue" evidence="2">
    <location>
        <position position="1"/>
    </location>
</feature>
<protein>
    <submittedName>
        <fullName evidence="2">Uncharacterized protein</fullName>
    </submittedName>
</protein>
<feature type="region of interest" description="Disordered" evidence="1">
    <location>
        <begin position="1"/>
        <end position="53"/>
    </location>
</feature>
<name>A0A6J4HIQ7_9SPHI</name>
<sequence>CMIHCAQKPFSAPASGRKAAPGVPGRQNRPYGLPRRGRRPCQVRTRKAGEYTR</sequence>
<evidence type="ECO:0000256" key="1">
    <source>
        <dbReference type="SAM" id="MobiDB-lite"/>
    </source>
</evidence>
<evidence type="ECO:0000313" key="2">
    <source>
        <dbReference type="EMBL" id="CAA9225994.1"/>
    </source>
</evidence>
<accession>A0A6J4HIQ7</accession>
<gene>
    <name evidence="2" type="ORF">AVDCRST_MAG56-975</name>
</gene>